<dbReference type="PROSITE" id="PS51505">
    <property type="entry name" value="SCA7"/>
    <property type="match status" value="1"/>
</dbReference>
<feature type="region of interest" description="Disordered" evidence="1">
    <location>
        <begin position="825"/>
        <end position="882"/>
    </location>
</feature>
<name>Q4RHP7_TETNG</name>
<feature type="region of interest" description="Disordered" evidence="1">
    <location>
        <begin position="247"/>
        <end position="296"/>
    </location>
</feature>
<feature type="compositionally biased region" description="Basic residues" evidence="1">
    <location>
        <begin position="659"/>
        <end position="668"/>
    </location>
</feature>
<dbReference type="PANTHER" id="PTHR15117:SF9">
    <property type="entry name" value="ATAXIN-7-LIKE PROTEIN 1"/>
    <property type="match status" value="1"/>
</dbReference>
<feature type="region of interest" description="Disordered" evidence="1">
    <location>
        <begin position="656"/>
        <end position="711"/>
    </location>
</feature>
<dbReference type="AlphaFoldDB" id="Q4RHP7"/>
<feature type="region of interest" description="Disordered" evidence="1">
    <location>
        <begin position="56"/>
        <end position="123"/>
    </location>
</feature>
<feature type="compositionally biased region" description="Polar residues" evidence="1">
    <location>
        <begin position="911"/>
        <end position="923"/>
    </location>
</feature>
<dbReference type="EMBL" id="CAAE01015045">
    <property type="protein sequence ID" value="CAG12085.1"/>
    <property type="molecule type" value="Genomic_DNA"/>
</dbReference>
<reference evidence="3" key="1">
    <citation type="journal article" date="2004" name="Nature">
        <title>Genome duplication in the teleost fish Tetraodon nigroviridis reveals the early vertebrate proto-karyotype.</title>
        <authorList>
            <person name="Jaillon O."/>
            <person name="Aury J.-M."/>
            <person name="Brunet F."/>
            <person name="Petit J.-L."/>
            <person name="Stange-Thomann N."/>
            <person name="Mauceli E."/>
            <person name="Bouneau L."/>
            <person name="Fischer C."/>
            <person name="Ozouf-Costaz C."/>
            <person name="Bernot A."/>
            <person name="Nicaud S."/>
            <person name="Jaffe D."/>
            <person name="Fisher S."/>
            <person name="Lutfalla G."/>
            <person name="Dossat C."/>
            <person name="Segurens B."/>
            <person name="Dasilva C."/>
            <person name="Salanoubat M."/>
            <person name="Levy M."/>
            <person name="Boudet N."/>
            <person name="Castellano S."/>
            <person name="Anthouard V."/>
            <person name="Jubin C."/>
            <person name="Castelli V."/>
            <person name="Katinka M."/>
            <person name="Vacherie B."/>
            <person name="Biemont C."/>
            <person name="Skalli Z."/>
            <person name="Cattolico L."/>
            <person name="Poulain J."/>
            <person name="De Berardinis V."/>
            <person name="Cruaud C."/>
            <person name="Duprat S."/>
            <person name="Brottier P."/>
            <person name="Coutanceau J.-P."/>
            <person name="Gouzy J."/>
            <person name="Parra G."/>
            <person name="Lardier G."/>
            <person name="Chapple C."/>
            <person name="McKernan K.J."/>
            <person name="McEwan P."/>
            <person name="Bosak S."/>
            <person name="Kellis M."/>
            <person name="Volff J.-N."/>
            <person name="Guigo R."/>
            <person name="Zody M.C."/>
            <person name="Mesirov J."/>
            <person name="Lindblad-Toh K."/>
            <person name="Birren B."/>
            <person name="Nusbaum C."/>
            <person name="Kahn D."/>
            <person name="Robinson-Rechavi M."/>
            <person name="Laudet V."/>
            <person name="Schachter V."/>
            <person name="Quetier F."/>
            <person name="Saurin W."/>
            <person name="Scarpelli C."/>
            <person name="Wincker P."/>
            <person name="Lander E.S."/>
            <person name="Weissenbach J."/>
            <person name="Roest Crollius H."/>
        </authorList>
    </citation>
    <scope>NUCLEOTIDE SEQUENCE [LARGE SCALE GENOMIC DNA]</scope>
</reference>
<dbReference type="InterPro" id="IPR052237">
    <property type="entry name" value="Ataxin-7-like_regulator"/>
</dbReference>
<feature type="region of interest" description="Disordered" evidence="1">
    <location>
        <begin position="198"/>
        <end position="220"/>
    </location>
</feature>
<feature type="compositionally biased region" description="Acidic residues" evidence="1">
    <location>
        <begin position="831"/>
        <end position="843"/>
    </location>
</feature>
<protein>
    <submittedName>
        <fullName evidence="3">(spotted green pufferfish) hypothetical protein</fullName>
    </submittedName>
</protein>
<sequence>MATVDRQIPSLDTFLCEPWSSFVSAAKLRLVDNAETSSDKSGEEGYRLGGAAELSGHAGRETARHAPPPPLPRAGGFLSCRLPRLQPGGYSSRHPGTLRDMHSKNPRRRSPSTRPREPGAGRGGWRLAVSASWFPALSPPFLFSVSLPVVSLEKMPCLSQSDSPSHPWQQTGCTSLPRFGSSEGFSWTATRSRPVRLPGGCSIPTSTAGVQDPETKRPCTRSLTCKTHSLTHRRAVPGRRKHFDVLLAEHKGRPKEGAKDKEKEKNGTGPEKEGVSQRVASHETASPSKPHCPNGRLLSSLKLRLANAHIPRVPGPTNSTFSSVPPAPVPGPASHPEPSAHSWTTAGGDGTGRLSSDEGDAETTEDGDRPSFHCSNHHPQPLGCCVFSSRLMGRGYYVFDRRWHRMRLALQNMVEKHLNAQMWSTDNHKRNSSYHLTPQGSGGAAAGTMPARKRGLGGGGLWSSREGLMSKAEGSQSHNSQSRDAFPAPHQPPAPPAYEGGKECRKRRSPPSFKGKASKLSRTDGLESLFGNGRDSSGILASGPESQRQHDQVQSALSAFASPSFTDSRAASNTREEKKSLSQPCFVSTLEGTYSKSIPGLFGVTRTTNSKRIYVKEELLPELVSQSLLPFFHEHPTDAGYSKCGVTFTFDPSGPGARLHWHRRHSPRPRTPMGGEGAANGDRADAAPAGGRGPARRAPPPASIQPARAPDHRGRWRVRCGMISPGCRAPRFWSGEKRVSALEASALPLRLETLHKAPSGAEKLLTGRKLLAGDRGKCGGVIKVDVLCSGLSSEIRQVSLMSDGVRATRYKQIIAQIPLQEKHCQSAAQTEMEEDQIQTDLQEDASRKAEQPAPQAALQTSAPASPSSLDQEESPTKVQEKGVLVSQSQSKLLWKPIPPLLPEALARTKDQSCQTEELTSTPSHVHATGGERRSTRLPVEGSYF</sequence>
<gene>
    <name evidence="3" type="ORF">GSTENG00034240001</name>
</gene>
<reference evidence="3" key="2">
    <citation type="submission" date="2004-02" db="EMBL/GenBank/DDBJ databases">
        <authorList>
            <consortium name="Genoscope"/>
            <consortium name="Whitehead Institute Centre for Genome Research"/>
        </authorList>
    </citation>
    <scope>NUCLEOTIDE SEQUENCE</scope>
</reference>
<dbReference type="Gene3D" id="6.10.140.670">
    <property type="match status" value="1"/>
</dbReference>
<evidence type="ECO:0000259" key="2">
    <source>
        <dbReference type="PROSITE" id="PS51505"/>
    </source>
</evidence>
<feature type="compositionally biased region" description="Polar residues" evidence="1">
    <location>
        <begin position="857"/>
        <end position="869"/>
    </location>
</feature>
<comment type="caution">
    <text evidence="3">The sequence shown here is derived from an EMBL/GenBank/DDBJ whole genome shotgun (WGS) entry which is preliminary data.</text>
</comment>
<dbReference type="PANTHER" id="PTHR15117">
    <property type="entry name" value="ATAXIN 7 RELATED"/>
    <property type="match status" value="1"/>
</dbReference>
<dbReference type="OrthoDB" id="21678at2759"/>
<feature type="compositionally biased region" description="Basic and acidic residues" evidence="1">
    <location>
        <begin position="247"/>
        <end position="275"/>
    </location>
</feature>
<feature type="region of interest" description="Disordered" evidence="1">
    <location>
        <begin position="429"/>
        <end position="548"/>
    </location>
</feature>
<evidence type="ECO:0000256" key="1">
    <source>
        <dbReference type="SAM" id="MobiDB-lite"/>
    </source>
</evidence>
<feature type="region of interest" description="Disordered" evidence="1">
    <location>
        <begin position="907"/>
        <end position="944"/>
    </location>
</feature>
<feature type="region of interest" description="Disordered" evidence="1">
    <location>
        <begin position="310"/>
        <end position="375"/>
    </location>
</feature>
<feature type="compositionally biased region" description="Polar residues" evidence="1">
    <location>
        <begin position="473"/>
        <end position="483"/>
    </location>
</feature>
<dbReference type="InterPro" id="IPR013243">
    <property type="entry name" value="SCA7_dom"/>
</dbReference>
<dbReference type="Pfam" id="PF08313">
    <property type="entry name" value="SCA7"/>
    <property type="match status" value="1"/>
</dbReference>
<evidence type="ECO:0000313" key="3">
    <source>
        <dbReference type="EMBL" id="CAG12085.1"/>
    </source>
</evidence>
<dbReference type="KEGG" id="tng:GSTEN00034240G001"/>
<feature type="domain" description="SCA7" evidence="2">
    <location>
        <begin position="195"/>
        <end position="262"/>
    </location>
</feature>
<organism evidence="3">
    <name type="scientific">Tetraodon nigroviridis</name>
    <name type="common">Spotted green pufferfish</name>
    <name type="synonym">Chelonodon nigroviridis</name>
    <dbReference type="NCBI Taxonomy" id="99883"/>
    <lineage>
        <taxon>Eukaryota</taxon>
        <taxon>Metazoa</taxon>
        <taxon>Chordata</taxon>
        <taxon>Craniata</taxon>
        <taxon>Vertebrata</taxon>
        <taxon>Euteleostomi</taxon>
        <taxon>Actinopterygii</taxon>
        <taxon>Neopterygii</taxon>
        <taxon>Teleostei</taxon>
        <taxon>Neoteleostei</taxon>
        <taxon>Acanthomorphata</taxon>
        <taxon>Eupercaria</taxon>
        <taxon>Tetraodontiformes</taxon>
        <taxon>Tetradontoidea</taxon>
        <taxon>Tetraodontidae</taxon>
        <taxon>Tetraodon</taxon>
    </lineage>
</organism>
<proteinExistence type="predicted"/>
<feature type="compositionally biased region" description="Pro residues" evidence="1">
    <location>
        <begin position="325"/>
        <end position="335"/>
    </location>
</feature>
<accession>Q4RHP7</accession>